<comment type="similarity">
    <text evidence="1 2">Belongs to the phD/YefM antitoxin family.</text>
</comment>
<evidence type="ECO:0000256" key="2">
    <source>
        <dbReference type="RuleBase" id="RU362080"/>
    </source>
</evidence>
<evidence type="ECO:0000256" key="1">
    <source>
        <dbReference type="ARBA" id="ARBA00009981"/>
    </source>
</evidence>
<reference evidence="3" key="1">
    <citation type="submission" date="2021-03" db="EMBL/GenBank/DDBJ databases">
        <title>Genomic Encyclopedia of Type Strains, Phase IV (KMG-IV): sequencing the most valuable type-strain genomes for metagenomic binning, comparative biology and taxonomic classification.</title>
        <authorList>
            <person name="Goeker M."/>
        </authorList>
    </citation>
    <scope>NUCLEOTIDE SEQUENCE</scope>
    <source>
        <strain evidence="3">DSM 101588</strain>
    </source>
</reference>
<evidence type="ECO:0000313" key="4">
    <source>
        <dbReference type="Proteomes" id="UP001166402"/>
    </source>
</evidence>
<protein>
    <recommendedName>
        <fullName evidence="2">Antitoxin</fullName>
    </recommendedName>
</protein>
<dbReference type="NCBIfam" id="TIGR01552">
    <property type="entry name" value="phd_fam"/>
    <property type="match status" value="1"/>
</dbReference>
<dbReference type="InterPro" id="IPR006442">
    <property type="entry name" value="Antitoxin_Phd/YefM"/>
</dbReference>
<proteinExistence type="inferred from homology"/>
<evidence type="ECO:0000313" key="3">
    <source>
        <dbReference type="EMBL" id="MBP2070581.1"/>
    </source>
</evidence>
<accession>A0ABS4NA95</accession>
<dbReference type="GeneID" id="93863693"/>
<dbReference type="Proteomes" id="UP001166402">
    <property type="component" value="Unassembled WGS sequence"/>
</dbReference>
<comment type="caution">
    <text evidence="3">The sequence shown here is derived from an EMBL/GenBank/DDBJ whole genome shotgun (WGS) entry which is preliminary data.</text>
</comment>
<gene>
    <name evidence="3" type="ORF">J2Z80_000079</name>
</gene>
<dbReference type="EMBL" id="JAGGLT010000001">
    <property type="protein sequence ID" value="MBP2070581.1"/>
    <property type="molecule type" value="Genomic_DNA"/>
</dbReference>
<dbReference type="InterPro" id="IPR036165">
    <property type="entry name" value="YefM-like_sf"/>
</dbReference>
<name>A0ABS4NA95_9THEO</name>
<comment type="function">
    <text evidence="2">Antitoxin component of a type II toxin-antitoxin (TA) system.</text>
</comment>
<dbReference type="RefSeq" id="WP_013297337.1">
    <property type="nucleotide sequence ID" value="NZ_JAGGLT010000001.1"/>
</dbReference>
<dbReference type="Gene3D" id="3.40.1620.10">
    <property type="entry name" value="YefM-like domain"/>
    <property type="match status" value="1"/>
</dbReference>
<organism evidence="3 4">
    <name type="scientific">Thermoanaerobacterium butyriciformans</name>
    <dbReference type="NCBI Taxonomy" id="1702242"/>
    <lineage>
        <taxon>Bacteria</taxon>
        <taxon>Bacillati</taxon>
        <taxon>Bacillota</taxon>
        <taxon>Clostridia</taxon>
        <taxon>Thermoanaerobacterales</taxon>
        <taxon>Thermoanaerobacteraceae</taxon>
        <taxon>Thermoanaerobacterium</taxon>
    </lineage>
</organism>
<dbReference type="SUPFAM" id="SSF143120">
    <property type="entry name" value="YefM-like"/>
    <property type="match status" value="1"/>
</dbReference>
<dbReference type="Pfam" id="PF02604">
    <property type="entry name" value="PhdYeFM_antitox"/>
    <property type="match status" value="1"/>
</dbReference>
<keyword evidence="4" id="KW-1185">Reference proteome</keyword>
<sequence length="84" mass="9559">MPNIKPISDLRNYNEVLRSIEEGSPVFLTKNGRGRYVVMDMREYEKMQAKLKLLTELAKGEKAGQENGWLTIDELEASLEVTDG</sequence>